<dbReference type="GO" id="GO:0005789">
    <property type="term" value="C:endoplasmic reticulum membrane"/>
    <property type="evidence" value="ECO:0007669"/>
    <property type="project" value="UniProtKB-SubCell"/>
</dbReference>
<dbReference type="OrthoDB" id="260519at2759"/>
<dbReference type="InterPro" id="IPR018506">
    <property type="entry name" value="Cyt_B5_heme-BS"/>
</dbReference>
<keyword evidence="5 14" id="KW-0479">Metal-binding</keyword>
<keyword evidence="10 14" id="KW-0472">Membrane</keyword>
<dbReference type="GO" id="GO:0046872">
    <property type="term" value="F:metal ion binding"/>
    <property type="evidence" value="ECO:0007669"/>
    <property type="project" value="UniProtKB-UniRule"/>
</dbReference>
<sequence>MAEELKTFTLAEVAEHNEKKSVWIVIHDFVYDVTPFLDEHPGGEEVLIEQAGKDATESFEDVGHSTDARDIMKKYKIGELCEVCVKFFSISMIIISFIFPRSNIG</sequence>
<comment type="subcellular location">
    <subcellularLocation>
        <location evidence="1">Endoplasmic reticulum membrane</location>
        <topology evidence="1">Single-pass membrane protein</topology>
        <orientation evidence="1">Cytoplasmic side</orientation>
    </subcellularLocation>
    <subcellularLocation>
        <location evidence="11">Microsome membrane</location>
        <topology evidence="11">Single-pass membrane protein</topology>
        <orientation evidence="11">Cytoplasmic side</orientation>
    </subcellularLocation>
</comment>
<proteinExistence type="inferred from homology"/>
<evidence type="ECO:0000256" key="1">
    <source>
        <dbReference type="ARBA" id="ARBA00004131"/>
    </source>
</evidence>
<evidence type="ECO:0000256" key="5">
    <source>
        <dbReference type="ARBA" id="ARBA00022723"/>
    </source>
</evidence>
<accession>A0A1Y3B4V5</accession>
<feature type="domain" description="Cytochrome b5 heme-binding" evidence="15">
    <location>
        <begin position="5"/>
        <end position="81"/>
    </location>
</feature>
<evidence type="ECO:0000313" key="17">
    <source>
        <dbReference type="Proteomes" id="UP000194236"/>
    </source>
</evidence>
<evidence type="ECO:0000256" key="7">
    <source>
        <dbReference type="ARBA" id="ARBA00022848"/>
    </source>
</evidence>
<organism evidence="16 17">
    <name type="scientific">Euroglyphus maynei</name>
    <name type="common">Mayne's house dust mite</name>
    <dbReference type="NCBI Taxonomy" id="6958"/>
    <lineage>
        <taxon>Eukaryota</taxon>
        <taxon>Metazoa</taxon>
        <taxon>Ecdysozoa</taxon>
        <taxon>Arthropoda</taxon>
        <taxon>Chelicerata</taxon>
        <taxon>Arachnida</taxon>
        <taxon>Acari</taxon>
        <taxon>Acariformes</taxon>
        <taxon>Sarcoptiformes</taxon>
        <taxon>Astigmata</taxon>
        <taxon>Psoroptidia</taxon>
        <taxon>Analgoidea</taxon>
        <taxon>Pyroglyphidae</taxon>
        <taxon>Pyroglyphinae</taxon>
        <taxon>Euroglyphus</taxon>
    </lineage>
</organism>
<evidence type="ECO:0000256" key="9">
    <source>
        <dbReference type="ARBA" id="ARBA00023004"/>
    </source>
</evidence>
<dbReference type="PROSITE" id="PS50255">
    <property type="entry name" value="CYTOCHROME_B5_2"/>
    <property type="match status" value="1"/>
</dbReference>
<evidence type="ECO:0000256" key="14">
    <source>
        <dbReference type="RuleBase" id="RU362121"/>
    </source>
</evidence>
<evidence type="ECO:0000313" key="16">
    <source>
        <dbReference type="EMBL" id="OTF75860.1"/>
    </source>
</evidence>
<dbReference type="PROSITE" id="PS00191">
    <property type="entry name" value="CYTOCHROME_B5_1"/>
    <property type="match status" value="1"/>
</dbReference>
<name>A0A1Y3B4V5_EURMA</name>
<evidence type="ECO:0000256" key="13">
    <source>
        <dbReference type="ARBA" id="ARBA00039806"/>
    </source>
</evidence>
<keyword evidence="4 14" id="KW-0812">Transmembrane</keyword>
<evidence type="ECO:0000256" key="6">
    <source>
        <dbReference type="ARBA" id="ARBA00022824"/>
    </source>
</evidence>
<keyword evidence="2" id="KW-0813">Transport</keyword>
<dbReference type="Proteomes" id="UP000194236">
    <property type="component" value="Unassembled WGS sequence"/>
</dbReference>
<evidence type="ECO:0000256" key="11">
    <source>
        <dbReference type="ARBA" id="ARBA00037877"/>
    </source>
</evidence>
<dbReference type="InterPro" id="IPR001199">
    <property type="entry name" value="Cyt_B5-like_heme/steroid-bd"/>
</dbReference>
<dbReference type="SUPFAM" id="SSF55856">
    <property type="entry name" value="Cytochrome b5-like heme/steroid binding domain"/>
    <property type="match status" value="1"/>
</dbReference>
<protein>
    <recommendedName>
        <fullName evidence="13">Cytochrome b5</fullName>
    </recommendedName>
</protein>
<reference evidence="16 17" key="1">
    <citation type="submission" date="2017-03" db="EMBL/GenBank/DDBJ databases">
        <title>Genome Survey of Euroglyphus maynei.</title>
        <authorList>
            <person name="Arlian L.G."/>
            <person name="Morgan M.S."/>
            <person name="Rider S.D."/>
        </authorList>
    </citation>
    <scope>NUCLEOTIDE SEQUENCE [LARGE SCALE GENOMIC DNA]</scope>
    <source>
        <strain evidence="16">Arlian Lab</strain>
        <tissue evidence="16">Whole body</tissue>
    </source>
</reference>
<dbReference type="AlphaFoldDB" id="A0A1Y3B4V5"/>
<dbReference type="EMBL" id="MUJZ01040031">
    <property type="protein sequence ID" value="OTF75860.1"/>
    <property type="molecule type" value="Genomic_DNA"/>
</dbReference>
<dbReference type="Gene3D" id="3.10.120.10">
    <property type="entry name" value="Cytochrome b5-like heme/steroid binding domain"/>
    <property type="match status" value="1"/>
</dbReference>
<evidence type="ECO:0000256" key="8">
    <source>
        <dbReference type="ARBA" id="ARBA00022982"/>
    </source>
</evidence>
<comment type="caution">
    <text evidence="16">The sequence shown here is derived from an EMBL/GenBank/DDBJ whole genome shotgun (WGS) entry which is preliminary data.</text>
</comment>
<dbReference type="InterPro" id="IPR050668">
    <property type="entry name" value="Cytochrome_b5"/>
</dbReference>
<evidence type="ECO:0000259" key="15">
    <source>
        <dbReference type="PROSITE" id="PS50255"/>
    </source>
</evidence>
<evidence type="ECO:0000256" key="3">
    <source>
        <dbReference type="ARBA" id="ARBA00022617"/>
    </source>
</evidence>
<evidence type="ECO:0000256" key="2">
    <source>
        <dbReference type="ARBA" id="ARBA00022448"/>
    </source>
</evidence>
<gene>
    <name evidence="16" type="ORF">BLA29_009662</name>
</gene>
<evidence type="ECO:0000256" key="10">
    <source>
        <dbReference type="ARBA" id="ARBA00023136"/>
    </source>
</evidence>
<dbReference type="GO" id="GO:0020037">
    <property type="term" value="F:heme binding"/>
    <property type="evidence" value="ECO:0007669"/>
    <property type="project" value="UniProtKB-UniRule"/>
</dbReference>
<keyword evidence="9 14" id="KW-0408">Iron</keyword>
<keyword evidence="6" id="KW-0256">Endoplasmic reticulum</keyword>
<dbReference type="Pfam" id="PF00173">
    <property type="entry name" value="Cyt-b5"/>
    <property type="match status" value="1"/>
</dbReference>
<dbReference type="InterPro" id="IPR036400">
    <property type="entry name" value="Cyt_B5-like_heme/steroid_sf"/>
</dbReference>
<dbReference type="PANTHER" id="PTHR19359:SF150">
    <property type="entry name" value="CYTOCHROME B5"/>
    <property type="match status" value="1"/>
</dbReference>
<keyword evidence="7" id="KW-0492">Microsome</keyword>
<keyword evidence="3 14" id="KW-0349">Heme</keyword>
<comment type="similarity">
    <text evidence="12 14">Belongs to the cytochrome b5 family.</text>
</comment>
<keyword evidence="17" id="KW-1185">Reference proteome</keyword>
<feature type="transmembrane region" description="Helical" evidence="14">
    <location>
        <begin position="80"/>
        <end position="99"/>
    </location>
</feature>
<keyword evidence="8" id="KW-0249">Electron transport</keyword>
<dbReference type="SMART" id="SM01117">
    <property type="entry name" value="Cyt-b5"/>
    <property type="match status" value="1"/>
</dbReference>
<dbReference type="PANTHER" id="PTHR19359">
    <property type="entry name" value="CYTOCHROME B5"/>
    <property type="match status" value="1"/>
</dbReference>
<dbReference type="PRINTS" id="PR00363">
    <property type="entry name" value="CYTOCHROMEB5"/>
</dbReference>
<dbReference type="FunFam" id="3.10.120.10:FF:000002">
    <property type="entry name" value="Cytochrome b5 type B"/>
    <property type="match status" value="1"/>
</dbReference>
<evidence type="ECO:0000256" key="12">
    <source>
        <dbReference type="ARBA" id="ARBA00038168"/>
    </source>
</evidence>
<keyword evidence="14" id="KW-1133">Transmembrane helix</keyword>
<evidence type="ECO:0000256" key="4">
    <source>
        <dbReference type="ARBA" id="ARBA00022692"/>
    </source>
</evidence>